<organism evidence="3">
    <name type="scientific">Granulicella tundricola (strain ATCC BAA-1859 / DSM 23138 / MP5ACTX9)</name>
    <dbReference type="NCBI Taxonomy" id="1198114"/>
    <lineage>
        <taxon>Bacteria</taxon>
        <taxon>Pseudomonadati</taxon>
        <taxon>Acidobacteriota</taxon>
        <taxon>Terriglobia</taxon>
        <taxon>Terriglobales</taxon>
        <taxon>Acidobacteriaceae</taxon>
        <taxon>Granulicella</taxon>
    </lineage>
</organism>
<evidence type="ECO:0000259" key="1">
    <source>
        <dbReference type="Pfam" id="PF13649"/>
    </source>
</evidence>
<dbReference type="GO" id="GO:0008168">
    <property type="term" value="F:methyltransferase activity"/>
    <property type="evidence" value="ECO:0007669"/>
    <property type="project" value="UniProtKB-KW"/>
</dbReference>
<dbReference type="SUPFAM" id="SSF53335">
    <property type="entry name" value="S-adenosyl-L-methionine-dependent methyltransferases"/>
    <property type="match status" value="1"/>
</dbReference>
<keyword evidence="2" id="KW-0489">Methyltransferase</keyword>
<dbReference type="CDD" id="cd02440">
    <property type="entry name" value="AdoMet_MTases"/>
    <property type="match status" value="1"/>
</dbReference>
<reference evidence="3" key="1">
    <citation type="submission" date="2011-01" db="EMBL/GenBank/DDBJ databases">
        <title>Complete sequence of chromosome of Acidobacterium sp. MP5ACTX9.</title>
        <authorList>
            <consortium name="US DOE Joint Genome Institute"/>
            <person name="Lucas S."/>
            <person name="Copeland A."/>
            <person name="Lapidus A."/>
            <person name="Cheng J.-F."/>
            <person name="Goodwin L."/>
            <person name="Pitluck S."/>
            <person name="Teshima H."/>
            <person name="Detter J.C."/>
            <person name="Han C."/>
            <person name="Tapia R."/>
            <person name="Land M."/>
            <person name="Hauser L."/>
            <person name="Kyrpides N."/>
            <person name="Ivanova N."/>
            <person name="Ovchinnikova G."/>
            <person name="Pagani I."/>
            <person name="Rawat S.R."/>
            <person name="Mannisto M."/>
            <person name="Haggblom M.M."/>
            <person name="Woyke T."/>
        </authorList>
    </citation>
    <scope>NUCLEOTIDE SEQUENCE [LARGE SCALE GENOMIC DNA]</scope>
    <source>
        <strain evidence="3">MP5ACTX9</strain>
    </source>
</reference>
<keyword evidence="2" id="KW-0808">Transferase</keyword>
<dbReference type="InterPro" id="IPR029063">
    <property type="entry name" value="SAM-dependent_MTases_sf"/>
</dbReference>
<name>E8X2A6_GRATM</name>
<evidence type="ECO:0000313" key="2">
    <source>
        <dbReference type="EMBL" id="ADW68038.1"/>
    </source>
</evidence>
<dbReference type="RefSeq" id="WP_013579362.1">
    <property type="nucleotide sequence ID" value="NC_015064.1"/>
</dbReference>
<dbReference type="PaxDb" id="1198114-AciX9_0971"/>
<dbReference type="InterPro" id="IPR041698">
    <property type="entry name" value="Methyltransf_25"/>
</dbReference>
<gene>
    <name evidence="2" type="ordered locus">AciX9_0971</name>
</gene>
<feature type="domain" description="Methyltransferase" evidence="1">
    <location>
        <begin position="44"/>
        <end position="137"/>
    </location>
</feature>
<dbReference type="eggNOG" id="COG2226">
    <property type="taxonomic scope" value="Bacteria"/>
</dbReference>
<keyword evidence="3" id="KW-1185">Reference proteome</keyword>
<dbReference type="Gene3D" id="3.40.50.150">
    <property type="entry name" value="Vaccinia Virus protein VP39"/>
    <property type="match status" value="1"/>
</dbReference>
<dbReference type="AlphaFoldDB" id="E8X2A6"/>
<sequence length="211" mass="23851">MTNEPNFDLLARPYRWLEYLTLGPLLQKTRLHHLPALKDCIRALILGDGDGRFTAALLAQNLRLQADAVDLSPAMLALLRKRAQPFAARLTTHQQNVLTLTPTAAPDLVVTHFLLDCLTQPELDSLVLRLVPTLQPGALWLVSDFRIPPGLLHWPARLYIRALYLAFRVLTNLRPTQLPDFAQAFQSAGLHRIAQHHRLFGLLTTELWTQP</sequence>
<dbReference type="EMBL" id="CP002480">
    <property type="protein sequence ID" value="ADW68038.1"/>
    <property type="molecule type" value="Genomic_DNA"/>
</dbReference>
<dbReference type="HOGENOM" id="CLU_099465_0_0_0"/>
<dbReference type="GO" id="GO:0032259">
    <property type="term" value="P:methylation"/>
    <property type="evidence" value="ECO:0007669"/>
    <property type="project" value="UniProtKB-KW"/>
</dbReference>
<accession>E8X2A6</accession>
<dbReference type="Pfam" id="PF13649">
    <property type="entry name" value="Methyltransf_25"/>
    <property type="match status" value="1"/>
</dbReference>
<dbReference type="Proteomes" id="UP000000343">
    <property type="component" value="Chromosome"/>
</dbReference>
<proteinExistence type="predicted"/>
<dbReference type="STRING" id="1198114.AciX9_0971"/>
<dbReference type="OrthoDB" id="117239at2"/>
<evidence type="ECO:0000313" key="3">
    <source>
        <dbReference type="Proteomes" id="UP000000343"/>
    </source>
</evidence>
<protein>
    <submittedName>
        <fullName evidence="2">Methyltransferase type 12</fullName>
    </submittedName>
</protein>
<dbReference type="KEGG" id="acm:AciX9_0971"/>